<keyword evidence="3" id="KW-1185">Reference proteome</keyword>
<evidence type="ECO:0008006" key="4">
    <source>
        <dbReference type="Google" id="ProtNLM"/>
    </source>
</evidence>
<dbReference type="Gene3D" id="2.10.60.10">
    <property type="entry name" value="CD59"/>
    <property type="match status" value="1"/>
</dbReference>
<sequence length="139" mass="15278">MMDIKFMLLVQPAIQLMVYIIFQATVEGVACFHCHSELGTCNSGKCEGAVCIKMETSNRDNDRRTVQKGCGEKYEENGCQQSIFGSKWISRCICDQMMCNSDKTSVIASLETTSGTVTTTTLPGALKFIISLILVFIAV</sequence>
<organism evidence="2 3">
    <name type="scientific">Onchocerca flexuosa</name>
    <dbReference type="NCBI Taxonomy" id="387005"/>
    <lineage>
        <taxon>Eukaryota</taxon>
        <taxon>Metazoa</taxon>
        <taxon>Ecdysozoa</taxon>
        <taxon>Nematoda</taxon>
        <taxon>Chromadorea</taxon>
        <taxon>Rhabditida</taxon>
        <taxon>Spirurina</taxon>
        <taxon>Spiruromorpha</taxon>
        <taxon>Filarioidea</taxon>
        <taxon>Onchocercidae</taxon>
        <taxon>Onchocerca</taxon>
    </lineage>
</organism>
<dbReference type="OrthoDB" id="5860564at2759"/>
<dbReference type="EMBL" id="KZ270794">
    <property type="protein sequence ID" value="OZC05557.1"/>
    <property type="molecule type" value="Genomic_DNA"/>
</dbReference>
<dbReference type="AlphaFoldDB" id="A0A238BJ90"/>
<evidence type="ECO:0000313" key="3">
    <source>
        <dbReference type="Proteomes" id="UP000242913"/>
    </source>
</evidence>
<feature type="non-terminal residue" evidence="2">
    <location>
        <position position="139"/>
    </location>
</feature>
<proteinExistence type="predicted"/>
<evidence type="ECO:0000256" key="1">
    <source>
        <dbReference type="SAM" id="SignalP"/>
    </source>
</evidence>
<protein>
    <recommendedName>
        <fullName evidence="4">UPAR/Ly6 domain-containing protein</fullName>
    </recommendedName>
</protein>
<feature type="signal peptide" evidence="1">
    <location>
        <begin position="1"/>
        <end position="31"/>
    </location>
</feature>
<evidence type="ECO:0000313" key="2">
    <source>
        <dbReference type="EMBL" id="OZC05557.1"/>
    </source>
</evidence>
<feature type="chain" id="PRO_5012647094" description="UPAR/Ly6 domain-containing protein" evidence="1">
    <location>
        <begin position="32"/>
        <end position="139"/>
    </location>
</feature>
<dbReference type="InterPro" id="IPR045860">
    <property type="entry name" value="Snake_toxin-like_sf"/>
</dbReference>
<accession>A0A238BJ90</accession>
<reference evidence="2 3" key="1">
    <citation type="submission" date="2015-12" db="EMBL/GenBank/DDBJ databases">
        <title>Draft genome of the nematode, Onchocerca flexuosa.</title>
        <authorList>
            <person name="Mitreva M."/>
        </authorList>
    </citation>
    <scope>NUCLEOTIDE SEQUENCE [LARGE SCALE GENOMIC DNA]</scope>
    <source>
        <strain evidence="2">Red Deer</strain>
    </source>
</reference>
<dbReference type="Proteomes" id="UP000242913">
    <property type="component" value="Unassembled WGS sequence"/>
</dbReference>
<gene>
    <name evidence="2" type="ORF">X798_07469</name>
</gene>
<name>A0A238BJ90_9BILA</name>
<keyword evidence="1" id="KW-0732">Signal</keyword>